<reference evidence="2" key="1">
    <citation type="submission" date="2023-10" db="EMBL/GenBank/DDBJ databases">
        <authorList>
            <person name="Chen Y."/>
            <person name="Shah S."/>
            <person name="Dougan E. K."/>
            <person name="Thang M."/>
            <person name="Chan C."/>
        </authorList>
    </citation>
    <scope>NUCLEOTIDE SEQUENCE [LARGE SCALE GENOMIC DNA]</scope>
</reference>
<protein>
    <submittedName>
        <fullName evidence="2">Uncharacterized protein</fullName>
    </submittedName>
</protein>
<feature type="region of interest" description="Disordered" evidence="1">
    <location>
        <begin position="49"/>
        <end position="109"/>
    </location>
</feature>
<name>A0ABN9RLE7_9DINO</name>
<evidence type="ECO:0000256" key="1">
    <source>
        <dbReference type="SAM" id="MobiDB-lite"/>
    </source>
</evidence>
<accession>A0ABN9RLE7</accession>
<proteinExistence type="predicted"/>
<gene>
    <name evidence="2" type="ORF">PCOR1329_LOCUS21495</name>
</gene>
<organism evidence="2 3">
    <name type="scientific">Prorocentrum cordatum</name>
    <dbReference type="NCBI Taxonomy" id="2364126"/>
    <lineage>
        <taxon>Eukaryota</taxon>
        <taxon>Sar</taxon>
        <taxon>Alveolata</taxon>
        <taxon>Dinophyceae</taxon>
        <taxon>Prorocentrales</taxon>
        <taxon>Prorocentraceae</taxon>
        <taxon>Prorocentrum</taxon>
    </lineage>
</organism>
<comment type="caution">
    <text evidence="2">The sequence shown here is derived from an EMBL/GenBank/DDBJ whole genome shotgun (WGS) entry which is preliminary data.</text>
</comment>
<feature type="non-terminal residue" evidence="2">
    <location>
        <position position="126"/>
    </location>
</feature>
<dbReference type="EMBL" id="CAUYUJ010007086">
    <property type="protein sequence ID" value="CAK0819517.1"/>
    <property type="molecule type" value="Genomic_DNA"/>
</dbReference>
<keyword evidence="3" id="KW-1185">Reference proteome</keyword>
<evidence type="ECO:0000313" key="2">
    <source>
        <dbReference type="EMBL" id="CAK0819517.1"/>
    </source>
</evidence>
<dbReference type="Proteomes" id="UP001189429">
    <property type="component" value="Unassembled WGS sequence"/>
</dbReference>
<sequence>MCTDTRSKKADLFEGGNLWMPFPWEWGQMRRNREAREAAKAAKAAKAARSVILVQDSDDENTSPRTDARVVDRASFSDLWSASDPEATPSRSRKRSLASVVNSTPKLPKRPRYKVHACGVWLPKLR</sequence>
<evidence type="ECO:0000313" key="3">
    <source>
        <dbReference type="Proteomes" id="UP001189429"/>
    </source>
</evidence>